<dbReference type="Proteomes" id="UP001597151">
    <property type="component" value="Unassembled WGS sequence"/>
</dbReference>
<feature type="compositionally biased region" description="Basic and acidic residues" evidence="1">
    <location>
        <begin position="39"/>
        <end position="50"/>
    </location>
</feature>
<evidence type="ECO:0000313" key="3">
    <source>
        <dbReference type="EMBL" id="MFD1194708.1"/>
    </source>
</evidence>
<feature type="transmembrane region" description="Helical" evidence="2">
    <location>
        <begin position="6"/>
        <end position="30"/>
    </location>
</feature>
<evidence type="ECO:0000313" key="4">
    <source>
        <dbReference type="Proteomes" id="UP001597151"/>
    </source>
</evidence>
<keyword evidence="2" id="KW-0472">Membrane</keyword>
<keyword evidence="2" id="KW-1133">Transmembrane helix</keyword>
<evidence type="ECO:0000256" key="1">
    <source>
        <dbReference type="SAM" id="MobiDB-lite"/>
    </source>
</evidence>
<reference evidence="4" key="1">
    <citation type="journal article" date="2019" name="Int. J. Syst. Evol. Microbiol.">
        <title>The Global Catalogue of Microorganisms (GCM) 10K type strain sequencing project: providing services to taxonomists for standard genome sequencing and annotation.</title>
        <authorList>
            <consortium name="The Broad Institute Genomics Platform"/>
            <consortium name="The Broad Institute Genome Sequencing Center for Infectious Disease"/>
            <person name="Wu L."/>
            <person name="Ma J."/>
        </authorList>
    </citation>
    <scope>NUCLEOTIDE SEQUENCE [LARGE SCALE GENOMIC DNA]</scope>
    <source>
        <strain evidence="4">CCUG 55328</strain>
    </source>
</reference>
<feature type="region of interest" description="Disordered" evidence="1">
    <location>
        <begin position="39"/>
        <end position="65"/>
    </location>
</feature>
<evidence type="ECO:0008006" key="5">
    <source>
        <dbReference type="Google" id="ProtNLM"/>
    </source>
</evidence>
<organism evidence="3 4">
    <name type="scientific">Seohaeicola saemankumensis</name>
    <dbReference type="NCBI Taxonomy" id="481181"/>
    <lineage>
        <taxon>Bacteria</taxon>
        <taxon>Pseudomonadati</taxon>
        <taxon>Pseudomonadota</taxon>
        <taxon>Alphaproteobacteria</taxon>
        <taxon>Rhodobacterales</taxon>
        <taxon>Roseobacteraceae</taxon>
        <taxon>Seohaeicola</taxon>
    </lineage>
</organism>
<protein>
    <recommendedName>
        <fullName evidence="5">Energy transducer TonB</fullName>
    </recommendedName>
</protein>
<dbReference type="RefSeq" id="WP_380790528.1">
    <property type="nucleotide sequence ID" value="NZ_JBHTKR010000003.1"/>
</dbReference>
<accession>A0ABW3TCD3</accession>
<name>A0ABW3TCD3_9RHOB</name>
<evidence type="ECO:0000256" key="2">
    <source>
        <dbReference type="SAM" id="Phobius"/>
    </source>
</evidence>
<proteinExistence type="predicted"/>
<gene>
    <name evidence="3" type="ORF">ACFQ3C_08490</name>
</gene>
<keyword evidence="4" id="KW-1185">Reference proteome</keyword>
<dbReference type="EMBL" id="JBHTKR010000003">
    <property type="protein sequence ID" value="MFD1194708.1"/>
    <property type="molecule type" value="Genomic_DNA"/>
</dbReference>
<comment type="caution">
    <text evidence="3">The sequence shown here is derived from an EMBL/GenBank/DDBJ whole genome shotgun (WGS) entry which is preliminary data.</text>
</comment>
<keyword evidence="2" id="KW-0812">Transmembrane</keyword>
<sequence>MPIKLSSGLLAVAFGIIAHVVIVFPVQLGADGSMNRRELRQTSHLPDAERGTGLPAAAGFSVTAP</sequence>